<dbReference type="GO" id="GO:0016757">
    <property type="term" value="F:glycosyltransferase activity"/>
    <property type="evidence" value="ECO:0007669"/>
    <property type="project" value="InterPro"/>
</dbReference>
<dbReference type="KEGG" id="mmq:MmarC5_0300"/>
<feature type="domain" description="Glycosyltransferase subfamily 4-like N-terminal" evidence="2">
    <location>
        <begin position="15"/>
        <end position="183"/>
    </location>
</feature>
<dbReference type="Pfam" id="PF00534">
    <property type="entry name" value="Glycos_transf_1"/>
    <property type="match status" value="1"/>
</dbReference>
<dbReference type="RefSeq" id="WP_011868071.1">
    <property type="nucleotide sequence ID" value="NC_009135.1"/>
</dbReference>
<dbReference type="Gene3D" id="3.40.50.2000">
    <property type="entry name" value="Glycogen Phosphorylase B"/>
    <property type="match status" value="2"/>
</dbReference>
<dbReference type="HOGENOM" id="CLU_009583_2_3_2"/>
<keyword evidence="3" id="KW-0808">Transferase</keyword>
<reference evidence="3 4" key="1">
    <citation type="submission" date="2007-03" db="EMBL/GenBank/DDBJ databases">
        <title>Complete sequence of chromosome of Methanococcus maripaludis C5.</title>
        <authorList>
            <consortium name="US DOE Joint Genome Institute"/>
            <person name="Copeland A."/>
            <person name="Lucas S."/>
            <person name="Lapidus A."/>
            <person name="Barry K."/>
            <person name="Glavina del Rio T."/>
            <person name="Dalin E."/>
            <person name="Tice H."/>
            <person name="Pitluck S."/>
            <person name="Chertkov O."/>
            <person name="Brettin T."/>
            <person name="Bruce D."/>
            <person name="Han C."/>
            <person name="Detter J.C."/>
            <person name="Schmutz J."/>
            <person name="Larimer F."/>
            <person name="Land M."/>
            <person name="Hauser L."/>
            <person name="Kyrpides N."/>
            <person name="Mikhailova N."/>
            <person name="Sieprawska-Lupa M."/>
            <person name="Whitman W.B."/>
            <person name="Richardson P."/>
        </authorList>
    </citation>
    <scope>NUCLEOTIDE SEQUENCE [LARGE SCALE GENOMIC DNA]</scope>
    <source>
        <strain evidence="4">C5 / ATCC BAA-1333</strain>
    </source>
</reference>
<dbReference type="InterPro" id="IPR050194">
    <property type="entry name" value="Glycosyltransferase_grp1"/>
</dbReference>
<dbReference type="AlphaFoldDB" id="A4FWP1"/>
<proteinExistence type="predicted"/>
<protein>
    <submittedName>
        <fullName evidence="3">Glycosyl transferase, group 1</fullName>
    </submittedName>
</protein>
<dbReference type="InterPro" id="IPR028098">
    <property type="entry name" value="Glyco_trans_4-like_N"/>
</dbReference>
<evidence type="ECO:0000313" key="3">
    <source>
        <dbReference type="EMBL" id="ABO34616.1"/>
    </source>
</evidence>
<evidence type="ECO:0000313" key="4">
    <source>
        <dbReference type="Proteomes" id="UP000000253"/>
    </source>
</evidence>
<sequence>MRVSIVTWEYHPIMVGGLAVHCKGLSEALVRAGNEVDVITVGYDLPEYEEINGVNVYRVKPISHNNFLTWAMFMANSLEKKIGSLGVENYDVIHCHDWMTSFVGSNLKHTAKKPYVQSVHSTERGRCGGINSEDSRAINDAEWWGSYESNQLIAVSHSTKDEMCYGFNTPWEKVNVIYNGVNPWEFDIDGNDDEKYNFRRSFGVADHENMILFVGRLAYQKGVEHLIRGFQKFLIGHPNSKLVVAGEGHMQGHLEHVAWTLGCRDRVIFLGFKNGNFLKKLYKYADACVIPSVYEPFGIVALEAMAAGTPVVASDVGGLSEIINHEYNGVKVYPRDADSIAWGLDRVISDWGFREWITKNAKHDAYTKYSWDAIANQTVQVYKRAIEMMKQYIIIKLD</sequence>
<organism evidence="3 4">
    <name type="scientific">Methanococcus maripaludis (strain C5 / ATCC BAA-1333)</name>
    <dbReference type="NCBI Taxonomy" id="402880"/>
    <lineage>
        <taxon>Archaea</taxon>
        <taxon>Methanobacteriati</taxon>
        <taxon>Methanobacteriota</taxon>
        <taxon>Methanomada group</taxon>
        <taxon>Methanococci</taxon>
        <taxon>Methanococcales</taxon>
        <taxon>Methanococcaceae</taxon>
        <taxon>Methanococcus</taxon>
    </lineage>
</organism>
<dbReference type="STRING" id="402880.MmarC5_0300"/>
<dbReference type="Pfam" id="PF13439">
    <property type="entry name" value="Glyco_transf_4"/>
    <property type="match status" value="1"/>
</dbReference>
<evidence type="ECO:0000259" key="1">
    <source>
        <dbReference type="Pfam" id="PF00534"/>
    </source>
</evidence>
<feature type="domain" description="Glycosyl transferase family 1" evidence="1">
    <location>
        <begin position="197"/>
        <end position="363"/>
    </location>
</feature>
<dbReference type="EMBL" id="CP000609">
    <property type="protein sequence ID" value="ABO34616.1"/>
    <property type="molecule type" value="Genomic_DNA"/>
</dbReference>
<gene>
    <name evidence="3" type="ordered locus">MmarC5_0300</name>
</gene>
<dbReference type="GeneID" id="4927590"/>
<dbReference type="PANTHER" id="PTHR45947">
    <property type="entry name" value="SULFOQUINOVOSYL TRANSFERASE SQD2"/>
    <property type="match status" value="1"/>
</dbReference>
<accession>A4FWP1</accession>
<dbReference type="OrthoDB" id="132546at2157"/>
<dbReference type="CDD" id="cd03801">
    <property type="entry name" value="GT4_PimA-like"/>
    <property type="match status" value="1"/>
</dbReference>
<name>A4FWP1_METM5</name>
<dbReference type="eggNOG" id="arCOG01403">
    <property type="taxonomic scope" value="Archaea"/>
</dbReference>
<dbReference type="CAZy" id="GT4">
    <property type="family name" value="Glycosyltransferase Family 4"/>
</dbReference>
<dbReference type="PANTHER" id="PTHR45947:SF3">
    <property type="entry name" value="SULFOQUINOVOSYL TRANSFERASE SQD2"/>
    <property type="match status" value="1"/>
</dbReference>
<dbReference type="Proteomes" id="UP000000253">
    <property type="component" value="Chromosome"/>
</dbReference>
<evidence type="ECO:0000259" key="2">
    <source>
        <dbReference type="Pfam" id="PF13439"/>
    </source>
</evidence>
<dbReference type="SUPFAM" id="SSF53756">
    <property type="entry name" value="UDP-Glycosyltransferase/glycogen phosphorylase"/>
    <property type="match status" value="1"/>
</dbReference>
<dbReference type="InterPro" id="IPR001296">
    <property type="entry name" value="Glyco_trans_1"/>
</dbReference>